<organism evidence="2 3">
    <name type="scientific">Cryobacterium roopkundense</name>
    <dbReference type="NCBI Taxonomy" id="1001240"/>
    <lineage>
        <taxon>Bacteria</taxon>
        <taxon>Bacillati</taxon>
        <taxon>Actinomycetota</taxon>
        <taxon>Actinomycetes</taxon>
        <taxon>Micrococcales</taxon>
        <taxon>Microbacteriaceae</taxon>
        <taxon>Cryobacterium</taxon>
    </lineage>
</organism>
<gene>
    <name evidence="2" type="ORF">BJ997_002140</name>
</gene>
<dbReference type="SUPFAM" id="SSF52266">
    <property type="entry name" value="SGNH hydrolase"/>
    <property type="match status" value="1"/>
</dbReference>
<dbReference type="InterPro" id="IPR036514">
    <property type="entry name" value="SGNH_hydro_sf"/>
</dbReference>
<evidence type="ECO:0000313" key="2">
    <source>
        <dbReference type="EMBL" id="MBB5641592.1"/>
    </source>
</evidence>
<dbReference type="Pfam" id="PF13472">
    <property type="entry name" value="Lipase_GDSL_2"/>
    <property type="match status" value="1"/>
</dbReference>
<dbReference type="CDD" id="cd00229">
    <property type="entry name" value="SGNH_hydrolase"/>
    <property type="match status" value="1"/>
</dbReference>
<feature type="domain" description="SGNH hydrolase-type esterase" evidence="1">
    <location>
        <begin position="48"/>
        <end position="214"/>
    </location>
</feature>
<name>A0A7W8ZWQ7_9MICO</name>
<dbReference type="Proteomes" id="UP000561726">
    <property type="component" value="Unassembled WGS sequence"/>
</dbReference>
<dbReference type="RefSeq" id="WP_052541924.1">
    <property type="nucleotide sequence ID" value="NZ_JACHBQ010000001.1"/>
</dbReference>
<evidence type="ECO:0000313" key="3">
    <source>
        <dbReference type="Proteomes" id="UP000561726"/>
    </source>
</evidence>
<accession>A0A7W8ZWQ7</accession>
<proteinExistence type="predicted"/>
<reference evidence="2 3" key="1">
    <citation type="submission" date="2020-08" db="EMBL/GenBank/DDBJ databases">
        <title>Sequencing the genomes of 1000 actinobacteria strains.</title>
        <authorList>
            <person name="Klenk H.-P."/>
        </authorList>
    </citation>
    <scope>NUCLEOTIDE SEQUENCE [LARGE SCALE GENOMIC DNA]</scope>
    <source>
        <strain evidence="2 3">DSM 21065</strain>
    </source>
</reference>
<evidence type="ECO:0000259" key="1">
    <source>
        <dbReference type="Pfam" id="PF13472"/>
    </source>
</evidence>
<dbReference type="PANTHER" id="PTHR30383">
    <property type="entry name" value="THIOESTERASE 1/PROTEASE 1/LYSOPHOSPHOLIPASE L1"/>
    <property type="match status" value="1"/>
</dbReference>
<dbReference type="Gene3D" id="3.40.50.1110">
    <property type="entry name" value="SGNH hydrolase"/>
    <property type="match status" value="1"/>
</dbReference>
<protein>
    <submittedName>
        <fullName evidence="2">Lysophospholipase L1-like esterase</fullName>
    </submittedName>
</protein>
<sequence>MKRRTRTWITAGAITAAVAGLVALVASMAAPSLPSPVEQFAGGQTVAFYGDSYTLGTGASDPSLRWSTTVSVERGWNEVNPSVNGLGFVNNRQGAPGTGVVQQVIDSKPDIVFVTMGLNDNFSMPARSAEIKSAITEDFTTLKAELPQARFIVVEPFWYTDDRPESVDTIIGWVKDAAAVIDADYIPGASNWIEGHPEWMASDGLHPNDAGYRALAERMDTELATLGL</sequence>
<dbReference type="EMBL" id="JACHBQ010000001">
    <property type="protein sequence ID" value="MBB5641592.1"/>
    <property type="molecule type" value="Genomic_DNA"/>
</dbReference>
<dbReference type="InterPro" id="IPR013830">
    <property type="entry name" value="SGNH_hydro"/>
</dbReference>
<dbReference type="AlphaFoldDB" id="A0A7W8ZWQ7"/>
<comment type="caution">
    <text evidence="2">The sequence shown here is derived from an EMBL/GenBank/DDBJ whole genome shotgun (WGS) entry which is preliminary data.</text>
</comment>
<dbReference type="InterPro" id="IPR051532">
    <property type="entry name" value="Ester_Hydrolysis_Enzymes"/>
</dbReference>